<evidence type="ECO:0000256" key="1">
    <source>
        <dbReference type="ARBA" id="ARBA00004651"/>
    </source>
</evidence>
<dbReference type="Pfam" id="PF03631">
    <property type="entry name" value="Virul_fac_BrkB"/>
    <property type="match status" value="1"/>
</dbReference>
<sequence length="318" mass="34593">MKTPRFAGYLKETFTDWLADDAFQKSAALAYYSIFSIPGLVIIVITVASLVWSPEYVNEVVAEQIANTVGPDAGQQIATMVENSRQETNSLLAMLAGIATLVFGASGVFSQLQKSINAVWGVEVDPSAGFKQMALGRITAFSIVLVIAFLMIVSLMMSAALSLLNGWIQSQLPGFPTVIFFLLNNLLSIAVLTVFFALMFKVLPDAKVQWRSVWLGALLTSILFTLGKFLLGFYFGQSDPEAAFGAAGSIILVMLWAYYTSLILLFGAEFTQVFARNNGHGVQPARHARHDAAYRLQALKAAAEQRDSTAVKQLADDL</sequence>
<evidence type="ECO:0000313" key="8">
    <source>
        <dbReference type="Proteomes" id="UP001501337"/>
    </source>
</evidence>
<accession>A0ABP7NRN0</accession>
<proteinExistence type="predicted"/>
<keyword evidence="3 6" id="KW-0812">Transmembrane</keyword>
<feature type="transmembrane region" description="Helical" evidence="6">
    <location>
        <begin position="242"/>
        <end position="266"/>
    </location>
</feature>
<keyword evidence="4 6" id="KW-1133">Transmembrane helix</keyword>
<dbReference type="PANTHER" id="PTHR30213">
    <property type="entry name" value="INNER MEMBRANE PROTEIN YHJD"/>
    <property type="match status" value="1"/>
</dbReference>
<keyword evidence="8" id="KW-1185">Reference proteome</keyword>
<evidence type="ECO:0000256" key="2">
    <source>
        <dbReference type="ARBA" id="ARBA00022475"/>
    </source>
</evidence>
<dbReference type="PANTHER" id="PTHR30213:SF1">
    <property type="entry name" value="INNER MEMBRANE PROTEIN YHJD"/>
    <property type="match status" value="1"/>
</dbReference>
<dbReference type="PIRSF" id="PIRSF035875">
    <property type="entry name" value="RNase_BN"/>
    <property type="match status" value="1"/>
</dbReference>
<protein>
    <submittedName>
        <fullName evidence="7">Uncharacterized protein</fullName>
    </submittedName>
</protein>
<evidence type="ECO:0000313" key="7">
    <source>
        <dbReference type="EMBL" id="GAA3952346.1"/>
    </source>
</evidence>
<evidence type="ECO:0000256" key="6">
    <source>
        <dbReference type="SAM" id="Phobius"/>
    </source>
</evidence>
<name>A0ABP7NRN0_9GAMM</name>
<feature type="transmembrane region" description="Helical" evidence="6">
    <location>
        <begin position="140"/>
        <end position="163"/>
    </location>
</feature>
<feature type="transmembrane region" description="Helical" evidence="6">
    <location>
        <begin position="175"/>
        <end position="200"/>
    </location>
</feature>
<reference evidence="8" key="1">
    <citation type="journal article" date="2019" name="Int. J. Syst. Evol. Microbiol.">
        <title>The Global Catalogue of Microorganisms (GCM) 10K type strain sequencing project: providing services to taxonomists for standard genome sequencing and annotation.</title>
        <authorList>
            <consortium name="The Broad Institute Genomics Platform"/>
            <consortium name="The Broad Institute Genome Sequencing Center for Infectious Disease"/>
            <person name="Wu L."/>
            <person name="Ma J."/>
        </authorList>
    </citation>
    <scope>NUCLEOTIDE SEQUENCE [LARGE SCALE GENOMIC DNA]</scope>
    <source>
        <strain evidence="8">JCM 17555</strain>
    </source>
</reference>
<gene>
    <name evidence="7" type="ORF">GCM10022278_09210</name>
</gene>
<dbReference type="RefSeq" id="WP_344803726.1">
    <property type="nucleotide sequence ID" value="NZ_BAABBO010000001.1"/>
</dbReference>
<dbReference type="NCBIfam" id="TIGR00765">
    <property type="entry name" value="yihY_not_rbn"/>
    <property type="match status" value="1"/>
</dbReference>
<organism evidence="7 8">
    <name type="scientific">Allohahella marinimesophila</name>
    <dbReference type="NCBI Taxonomy" id="1054972"/>
    <lineage>
        <taxon>Bacteria</taxon>
        <taxon>Pseudomonadati</taxon>
        <taxon>Pseudomonadota</taxon>
        <taxon>Gammaproteobacteria</taxon>
        <taxon>Oceanospirillales</taxon>
        <taxon>Hahellaceae</taxon>
        <taxon>Allohahella</taxon>
    </lineage>
</organism>
<evidence type="ECO:0000256" key="4">
    <source>
        <dbReference type="ARBA" id="ARBA00022989"/>
    </source>
</evidence>
<evidence type="ECO:0000256" key="3">
    <source>
        <dbReference type="ARBA" id="ARBA00022692"/>
    </source>
</evidence>
<evidence type="ECO:0000256" key="5">
    <source>
        <dbReference type="ARBA" id="ARBA00023136"/>
    </source>
</evidence>
<comment type="caution">
    <text evidence="7">The sequence shown here is derived from an EMBL/GenBank/DDBJ whole genome shotgun (WGS) entry which is preliminary data.</text>
</comment>
<keyword evidence="2" id="KW-1003">Cell membrane</keyword>
<dbReference type="EMBL" id="BAABBO010000001">
    <property type="protein sequence ID" value="GAA3952346.1"/>
    <property type="molecule type" value="Genomic_DNA"/>
</dbReference>
<feature type="transmembrane region" description="Helical" evidence="6">
    <location>
        <begin position="90"/>
        <end position="109"/>
    </location>
</feature>
<feature type="transmembrane region" description="Helical" evidence="6">
    <location>
        <begin position="29"/>
        <end position="52"/>
    </location>
</feature>
<comment type="subcellular location">
    <subcellularLocation>
        <location evidence="1">Cell membrane</location>
        <topology evidence="1">Multi-pass membrane protein</topology>
    </subcellularLocation>
</comment>
<dbReference type="Proteomes" id="UP001501337">
    <property type="component" value="Unassembled WGS sequence"/>
</dbReference>
<keyword evidence="5 6" id="KW-0472">Membrane</keyword>
<dbReference type="InterPro" id="IPR017039">
    <property type="entry name" value="Virul_fac_BrkB"/>
</dbReference>
<feature type="transmembrane region" description="Helical" evidence="6">
    <location>
        <begin position="212"/>
        <end position="236"/>
    </location>
</feature>